<evidence type="ECO:0000256" key="1">
    <source>
        <dbReference type="ARBA" id="ARBA00004196"/>
    </source>
</evidence>
<proteinExistence type="predicted"/>
<feature type="compositionally biased region" description="Low complexity" evidence="5">
    <location>
        <begin position="126"/>
        <end position="146"/>
    </location>
</feature>
<evidence type="ECO:0000259" key="7">
    <source>
        <dbReference type="Pfam" id="PF04234"/>
    </source>
</evidence>
<dbReference type="Proteomes" id="UP001596540">
    <property type="component" value="Unassembled WGS sequence"/>
</dbReference>
<dbReference type="InterPro" id="IPR007348">
    <property type="entry name" value="CopC_dom"/>
</dbReference>
<evidence type="ECO:0000313" key="8">
    <source>
        <dbReference type="EMBL" id="MFC7329089.1"/>
    </source>
</evidence>
<feature type="domain" description="CopC" evidence="7">
    <location>
        <begin position="21"/>
        <end position="114"/>
    </location>
</feature>
<gene>
    <name evidence="8" type="ORF">ACFQRF_15220</name>
</gene>
<dbReference type="Pfam" id="PF04234">
    <property type="entry name" value="CopC"/>
    <property type="match status" value="1"/>
</dbReference>
<dbReference type="EMBL" id="JBHTBH010000006">
    <property type="protein sequence ID" value="MFC7329089.1"/>
    <property type="molecule type" value="Genomic_DNA"/>
</dbReference>
<sequence>MAVIAMGTAGVLGAGTPALAHDRLLSSTPEDGAELDAAPDEITLTFSGEIMEIGAAITVLDGRSTPVTEGEIVIDGPEAAQALAPDLADGGYAVRWRVVSGDGHPISGGFTFTVGNGVAAPPAPAATPGATASAPASPPAGAAAPGEPAIPARTPVLAAAGAAAGLGLYLLVVALLRRRARAKSGRAA</sequence>
<keyword evidence="4" id="KW-0186">Copper</keyword>
<accession>A0ABW2KIS7</accession>
<dbReference type="PANTHER" id="PTHR34820:SF4">
    <property type="entry name" value="INNER MEMBRANE PROTEIN YEBZ"/>
    <property type="match status" value="1"/>
</dbReference>
<reference evidence="9" key="1">
    <citation type="journal article" date="2019" name="Int. J. Syst. Evol. Microbiol.">
        <title>The Global Catalogue of Microorganisms (GCM) 10K type strain sequencing project: providing services to taxonomists for standard genome sequencing and annotation.</title>
        <authorList>
            <consortium name="The Broad Institute Genomics Platform"/>
            <consortium name="The Broad Institute Genome Sequencing Center for Infectious Disease"/>
            <person name="Wu L."/>
            <person name="Ma J."/>
        </authorList>
    </citation>
    <scope>NUCLEOTIDE SEQUENCE [LARGE SCALE GENOMIC DNA]</scope>
    <source>
        <strain evidence="9">CGMCC 4.7382</strain>
    </source>
</reference>
<dbReference type="InterPro" id="IPR032694">
    <property type="entry name" value="CopC/D"/>
</dbReference>
<evidence type="ECO:0000256" key="2">
    <source>
        <dbReference type="ARBA" id="ARBA00022723"/>
    </source>
</evidence>
<comment type="caution">
    <text evidence="8">The sequence shown here is derived from an EMBL/GenBank/DDBJ whole genome shotgun (WGS) entry which is preliminary data.</text>
</comment>
<keyword evidence="6" id="KW-1133">Transmembrane helix</keyword>
<dbReference type="SUPFAM" id="SSF81296">
    <property type="entry name" value="E set domains"/>
    <property type="match status" value="1"/>
</dbReference>
<evidence type="ECO:0000256" key="4">
    <source>
        <dbReference type="ARBA" id="ARBA00023008"/>
    </source>
</evidence>
<evidence type="ECO:0000256" key="6">
    <source>
        <dbReference type="SAM" id="Phobius"/>
    </source>
</evidence>
<dbReference type="Gene3D" id="2.60.40.1220">
    <property type="match status" value="1"/>
</dbReference>
<keyword evidence="3" id="KW-0732">Signal</keyword>
<evidence type="ECO:0000256" key="5">
    <source>
        <dbReference type="SAM" id="MobiDB-lite"/>
    </source>
</evidence>
<dbReference type="InterPro" id="IPR014755">
    <property type="entry name" value="Cu-Rt/internalin_Ig-like"/>
</dbReference>
<name>A0ABW2KIS7_9ACTN</name>
<feature type="transmembrane region" description="Helical" evidence="6">
    <location>
        <begin position="156"/>
        <end position="176"/>
    </location>
</feature>
<keyword evidence="2" id="KW-0479">Metal-binding</keyword>
<comment type="subcellular location">
    <subcellularLocation>
        <location evidence="1">Cell envelope</location>
    </subcellularLocation>
</comment>
<organism evidence="8 9">
    <name type="scientific">Marinactinospora rubrisoli</name>
    <dbReference type="NCBI Taxonomy" id="2715399"/>
    <lineage>
        <taxon>Bacteria</taxon>
        <taxon>Bacillati</taxon>
        <taxon>Actinomycetota</taxon>
        <taxon>Actinomycetes</taxon>
        <taxon>Streptosporangiales</taxon>
        <taxon>Nocardiopsidaceae</taxon>
        <taxon>Marinactinospora</taxon>
    </lineage>
</organism>
<keyword evidence="6" id="KW-0472">Membrane</keyword>
<evidence type="ECO:0000256" key="3">
    <source>
        <dbReference type="ARBA" id="ARBA00022729"/>
    </source>
</evidence>
<keyword evidence="9" id="KW-1185">Reference proteome</keyword>
<evidence type="ECO:0000313" key="9">
    <source>
        <dbReference type="Proteomes" id="UP001596540"/>
    </source>
</evidence>
<dbReference type="RefSeq" id="WP_379871732.1">
    <property type="nucleotide sequence ID" value="NZ_JBHTBH010000006.1"/>
</dbReference>
<dbReference type="PANTHER" id="PTHR34820">
    <property type="entry name" value="INNER MEMBRANE PROTEIN YEBZ"/>
    <property type="match status" value="1"/>
</dbReference>
<feature type="region of interest" description="Disordered" evidence="5">
    <location>
        <begin position="124"/>
        <end position="146"/>
    </location>
</feature>
<keyword evidence="6" id="KW-0812">Transmembrane</keyword>
<protein>
    <submittedName>
        <fullName evidence="8">Copper resistance protein CopC</fullName>
    </submittedName>
</protein>
<dbReference type="InterPro" id="IPR014756">
    <property type="entry name" value="Ig_E-set"/>
</dbReference>